<keyword evidence="9" id="KW-0807">Transducer</keyword>
<evidence type="ECO:0000256" key="9">
    <source>
        <dbReference type="ARBA" id="ARBA00023224"/>
    </source>
</evidence>
<evidence type="ECO:0008006" key="12">
    <source>
        <dbReference type="Google" id="ProtNLM"/>
    </source>
</evidence>
<dbReference type="AlphaFoldDB" id="A0A8C0VVV6"/>
<organism evidence="11">
    <name type="scientific">Castor canadensis</name>
    <name type="common">American beaver</name>
    <dbReference type="NCBI Taxonomy" id="51338"/>
    <lineage>
        <taxon>Eukaryota</taxon>
        <taxon>Metazoa</taxon>
        <taxon>Chordata</taxon>
        <taxon>Craniata</taxon>
        <taxon>Vertebrata</taxon>
        <taxon>Euteleostomi</taxon>
        <taxon>Mammalia</taxon>
        <taxon>Eutheria</taxon>
        <taxon>Euarchontoglires</taxon>
        <taxon>Glires</taxon>
        <taxon>Rodentia</taxon>
        <taxon>Castorimorpha</taxon>
        <taxon>Castoridae</taxon>
        <taxon>Castor</taxon>
    </lineage>
</organism>
<proteinExistence type="predicted"/>
<keyword evidence="2" id="KW-0716">Sensory transduction</keyword>
<dbReference type="Pfam" id="PF13853">
    <property type="entry name" value="7tm_4"/>
    <property type="match status" value="1"/>
</dbReference>
<dbReference type="SUPFAM" id="SSF81321">
    <property type="entry name" value="Family A G protein-coupled receptor-like"/>
    <property type="match status" value="1"/>
</dbReference>
<accession>A0A8C0VVV6</accession>
<keyword evidence="6" id="KW-0297">G-protein coupled receptor</keyword>
<dbReference type="InterPro" id="IPR000725">
    <property type="entry name" value="Olfact_rcpt"/>
</dbReference>
<reference evidence="11" key="1">
    <citation type="submission" date="2023-09" db="UniProtKB">
        <authorList>
            <consortium name="Ensembl"/>
        </authorList>
    </citation>
    <scope>IDENTIFICATION</scope>
</reference>
<dbReference type="Ensembl" id="ENSCCNT00000001964.1">
    <property type="protein sequence ID" value="ENSCCNP00000001465.1"/>
    <property type="gene ID" value="ENSCCNG00000001621.1"/>
</dbReference>
<sequence length="102" mass="11502">MAEENQTLVTEFVLTGLTDRPELQVPLFLVFLVIYLITMVGNLGLIVLIWKDTHLHIPMYIFLSSLAFSDACASSSVTPNMLIKKDYLTSKKKSSCLICYLK</sequence>
<name>A0A8C0VVV6_CASCN</name>
<evidence type="ECO:0000256" key="10">
    <source>
        <dbReference type="SAM" id="Phobius"/>
    </source>
</evidence>
<dbReference type="PANTHER" id="PTHR48018">
    <property type="entry name" value="OLFACTORY RECEPTOR"/>
    <property type="match status" value="1"/>
</dbReference>
<evidence type="ECO:0000256" key="4">
    <source>
        <dbReference type="ARBA" id="ARBA00022725"/>
    </source>
</evidence>
<evidence type="ECO:0000256" key="5">
    <source>
        <dbReference type="ARBA" id="ARBA00022989"/>
    </source>
</evidence>
<comment type="subcellular location">
    <subcellularLocation>
        <location evidence="1">Membrane</location>
        <topology evidence="1">Multi-pass membrane protein</topology>
    </subcellularLocation>
</comment>
<dbReference type="Gene3D" id="1.20.1070.10">
    <property type="entry name" value="Rhodopsin 7-helix transmembrane proteins"/>
    <property type="match status" value="1"/>
</dbReference>
<dbReference type="GO" id="GO:0004930">
    <property type="term" value="F:G protein-coupled receptor activity"/>
    <property type="evidence" value="ECO:0007669"/>
    <property type="project" value="UniProtKB-KW"/>
</dbReference>
<evidence type="ECO:0000256" key="8">
    <source>
        <dbReference type="ARBA" id="ARBA00023170"/>
    </source>
</evidence>
<evidence type="ECO:0000256" key="2">
    <source>
        <dbReference type="ARBA" id="ARBA00022606"/>
    </source>
</evidence>
<keyword evidence="3 10" id="KW-0812">Transmembrane</keyword>
<evidence type="ECO:0000256" key="1">
    <source>
        <dbReference type="ARBA" id="ARBA00004141"/>
    </source>
</evidence>
<dbReference type="GO" id="GO:0016020">
    <property type="term" value="C:membrane"/>
    <property type="evidence" value="ECO:0007669"/>
    <property type="project" value="UniProtKB-SubCell"/>
</dbReference>
<feature type="transmembrane region" description="Helical" evidence="10">
    <location>
        <begin position="27"/>
        <end position="50"/>
    </location>
</feature>
<dbReference type="GO" id="GO:0004984">
    <property type="term" value="F:olfactory receptor activity"/>
    <property type="evidence" value="ECO:0007669"/>
    <property type="project" value="InterPro"/>
</dbReference>
<keyword evidence="7 10" id="KW-0472">Membrane</keyword>
<evidence type="ECO:0000256" key="3">
    <source>
        <dbReference type="ARBA" id="ARBA00022692"/>
    </source>
</evidence>
<keyword evidence="5 10" id="KW-1133">Transmembrane helix</keyword>
<evidence type="ECO:0000313" key="11">
    <source>
        <dbReference type="Ensembl" id="ENSCCNP00000001465.1"/>
    </source>
</evidence>
<keyword evidence="4" id="KW-0552">Olfaction</keyword>
<evidence type="ECO:0000256" key="7">
    <source>
        <dbReference type="ARBA" id="ARBA00023136"/>
    </source>
</evidence>
<evidence type="ECO:0000256" key="6">
    <source>
        <dbReference type="ARBA" id="ARBA00023040"/>
    </source>
</evidence>
<protein>
    <recommendedName>
        <fullName evidence="12">G-protein coupled receptors family 1 profile domain-containing protein</fullName>
    </recommendedName>
</protein>
<keyword evidence="8" id="KW-0675">Receptor</keyword>